<keyword evidence="2" id="KW-1185">Reference proteome</keyword>
<evidence type="ECO:0000313" key="1">
    <source>
        <dbReference type="EMBL" id="MDG0809299.1"/>
    </source>
</evidence>
<dbReference type="GO" id="GO:0047661">
    <property type="term" value="F:amino-acid racemase activity"/>
    <property type="evidence" value="ECO:0007669"/>
    <property type="project" value="InterPro"/>
</dbReference>
<organism evidence="1 2">
    <name type="scientific">Cohnella rhizosphaerae</name>
    <dbReference type="NCBI Taxonomy" id="1457232"/>
    <lineage>
        <taxon>Bacteria</taxon>
        <taxon>Bacillati</taxon>
        <taxon>Bacillota</taxon>
        <taxon>Bacilli</taxon>
        <taxon>Bacillales</taxon>
        <taxon>Paenibacillaceae</taxon>
        <taxon>Cohnella</taxon>
    </lineage>
</organism>
<gene>
    <name evidence="1" type="ORF">OMP40_07830</name>
</gene>
<evidence type="ECO:0000313" key="2">
    <source>
        <dbReference type="Proteomes" id="UP001153404"/>
    </source>
</evidence>
<dbReference type="Pfam" id="PF01177">
    <property type="entry name" value="Asp_Glu_race"/>
    <property type="match status" value="1"/>
</dbReference>
<protein>
    <submittedName>
        <fullName evidence="1">Aspartate/glutamate racemase family protein</fullName>
    </submittedName>
</protein>
<dbReference type="InterPro" id="IPR015942">
    <property type="entry name" value="Asp/Glu/hydantoin_racemase"/>
</dbReference>
<accession>A0A9X4KQJ2</accession>
<reference evidence="1" key="1">
    <citation type="submission" date="2022-10" db="EMBL/GenBank/DDBJ databases">
        <title>Comparative genomic analysis of Cohnella hashimotonis sp. nov., isolated from the International Space Station.</title>
        <authorList>
            <person name="Simpson A."/>
            <person name="Venkateswaran K."/>
        </authorList>
    </citation>
    <scope>NUCLEOTIDE SEQUENCE</scope>
    <source>
        <strain evidence="1">DSM 28161</strain>
    </source>
</reference>
<dbReference type="AlphaFoldDB" id="A0A9X4KQJ2"/>
<dbReference type="InterPro" id="IPR001920">
    <property type="entry name" value="Asp/Glu_race"/>
</dbReference>
<proteinExistence type="predicted"/>
<dbReference type="Gene3D" id="3.40.50.1860">
    <property type="match status" value="2"/>
</dbReference>
<dbReference type="Proteomes" id="UP001153404">
    <property type="component" value="Unassembled WGS sequence"/>
</dbReference>
<dbReference type="RefSeq" id="WP_277530526.1">
    <property type="nucleotide sequence ID" value="NZ_JAPDIA010000003.1"/>
</dbReference>
<comment type="caution">
    <text evidence="1">The sequence shown here is derived from an EMBL/GenBank/DDBJ whole genome shotgun (WGS) entry which is preliminary data.</text>
</comment>
<sequence length="225" mass="24950">MGLKIACLHAHESNIAYIARIRLPAEMSWAHYVDPGLIARMSADAAFTEDRARDHVVRQLEWMAMAGADAILITCTNYIALLDEARPTVRLPILKIDEPFFEELYGREGAQALLFTNPATVEGTMARLYAHAEREKRARPQIEAVVLSEAFDLVMRGEKEAYLNAVQGELDSLLDADPERFVAVAQLSMVDAAERAEAARGVRIGQPLRRLAEAVHALSRELGGR</sequence>
<dbReference type="EMBL" id="JAPDIA010000003">
    <property type="protein sequence ID" value="MDG0809299.1"/>
    <property type="molecule type" value="Genomic_DNA"/>
</dbReference>
<name>A0A9X4KQJ2_9BACL</name>